<accession>A0A315XN86</accession>
<keyword evidence="2" id="KW-1185">Reference proteome</keyword>
<name>A0A315XN86_9EURY</name>
<organism evidence="1 2">
    <name type="scientific">Methanobrevibacter thaueri</name>
    <dbReference type="NCBI Taxonomy" id="190975"/>
    <lineage>
        <taxon>Archaea</taxon>
        <taxon>Methanobacteriati</taxon>
        <taxon>Methanobacteriota</taxon>
        <taxon>Methanomada group</taxon>
        <taxon>Methanobacteria</taxon>
        <taxon>Methanobacteriales</taxon>
        <taxon>Methanobacteriaceae</taxon>
        <taxon>Methanobrevibacter</taxon>
    </lineage>
</organism>
<reference evidence="1 2" key="1">
    <citation type="submission" date="2017-03" db="EMBL/GenBank/DDBJ databases">
        <title>Genome sequence of Methanobrevibacter thaueri.</title>
        <authorList>
            <person name="Poehlein A."/>
            <person name="Seedorf H."/>
            <person name="Daniel R."/>
        </authorList>
    </citation>
    <scope>NUCLEOTIDE SEQUENCE [LARGE SCALE GENOMIC DNA]</scope>
    <source>
        <strain evidence="1 2">DSM 11995</strain>
    </source>
</reference>
<dbReference type="Proteomes" id="UP000251717">
    <property type="component" value="Unassembled WGS sequence"/>
</dbReference>
<proteinExistence type="predicted"/>
<evidence type="ECO:0000313" key="1">
    <source>
        <dbReference type="EMBL" id="PWB87796.1"/>
    </source>
</evidence>
<dbReference type="RefSeq" id="WP_116591735.1">
    <property type="nucleotide sequence ID" value="NZ_MZGS01000017.1"/>
</dbReference>
<protein>
    <recommendedName>
        <fullName evidence="3">DUF4367 domain-containing protein</fullName>
    </recommendedName>
</protein>
<evidence type="ECO:0000313" key="2">
    <source>
        <dbReference type="Proteomes" id="UP000251717"/>
    </source>
</evidence>
<sequence>MNKKIFAILSILAVLMIGCAYASDSTDSLNNNTITISGMNFTIPDGFTEDVEGAIVNETGSDEGYNYVTESKTFECNDDFIIISVSIYDKNLTVDYMQDFGDESTINNVTGYFEDVGFLSLFSYTQGNKLIIVSANEKQLIEDVVS</sequence>
<dbReference type="PROSITE" id="PS51257">
    <property type="entry name" value="PROKAR_LIPOPROTEIN"/>
    <property type="match status" value="1"/>
</dbReference>
<dbReference type="OrthoDB" id="76331at2157"/>
<evidence type="ECO:0008006" key="3">
    <source>
        <dbReference type="Google" id="ProtNLM"/>
    </source>
</evidence>
<dbReference type="AlphaFoldDB" id="A0A315XN86"/>
<dbReference type="EMBL" id="MZGS01000017">
    <property type="protein sequence ID" value="PWB87796.1"/>
    <property type="molecule type" value="Genomic_DNA"/>
</dbReference>
<gene>
    <name evidence="1" type="ORF">MBBTH_07650</name>
</gene>
<comment type="caution">
    <text evidence="1">The sequence shown here is derived from an EMBL/GenBank/DDBJ whole genome shotgun (WGS) entry which is preliminary data.</text>
</comment>